<dbReference type="Pfam" id="PF13830">
    <property type="entry name" value="DUF4192"/>
    <property type="match status" value="1"/>
</dbReference>
<sequence>MSMTLKATSREDLLAAVPVVLGFAPEESLVMLTFGAREQFHARIDLPPDREHVDDCVDAVLRPAVVHGVGAVVFVQYAAEEMLSRQLAQRLAVRFGDAGIRVIESLRVHGGRWFAAIPRADVPRHGVAYDVDDHAFRASAVYDGRVTLPSRADVAARVRADPRLVAETERALDDAVPLNLAGVVGLVSRCLTRGRIADPDDLASLLLALRDPVVRDQAWSGLRREDAAAHVTVWADIVRRCPDRLVGPPAAILALVAWLSGDGALSWCALDRCFAADETNPLGRLVAQALTEAVPPSRWTDSAAPTTSGEGGGEVVASGG</sequence>
<comment type="caution">
    <text evidence="2">The sequence shown here is derived from an EMBL/GenBank/DDBJ whole genome shotgun (WGS) entry which is preliminary data.</text>
</comment>
<dbReference type="EMBL" id="JBFPJR010000048">
    <property type="protein sequence ID" value="MEX0429562.1"/>
    <property type="molecule type" value="Genomic_DNA"/>
</dbReference>
<dbReference type="Proteomes" id="UP001556631">
    <property type="component" value="Unassembled WGS sequence"/>
</dbReference>
<feature type="compositionally biased region" description="Gly residues" evidence="1">
    <location>
        <begin position="309"/>
        <end position="320"/>
    </location>
</feature>
<proteinExistence type="predicted"/>
<reference evidence="2 3" key="1">
    <citation type="submission" date="2024-07" db="EMBL/GenBank/DDBJ databases">
        <authorList>
            <person name="Lee S."/>
            <person name="Kang M."/>
        </authorList>
    </citation>
    <scope>NUCLEOTIDE SEQUENCE [LARGE SCALE GENOMIC DNA]</scope>
    <source>
        <strain evidence="2 3">DS6</strain>
    </source>
</reference>
<evidence type="ECO:0000256" key="1">
    <source>
        <dbReference type="SAM" id="MobiDB-lite"/>
    </source>
</evidence>
<keyword evidence="3" id="KW-1185">Reference proteome</keyword>
<feature type="region of interest" description="Disordered" evidence="1">
    <location>
        <begin position="296"/>
        <end position="320"/>
    </location>
</feature>
<name>A0ABV3T2Y9_9ACTN</name>
<evidence type="ECO:0000313" key="2">
    <source>
        <dbReference type="EMBL" id="MEX0429562.1"/>
    </source>
</evidence>
<organism evidence="2 3">
    <name type="scientific">Nocardioides eburneus</name>
    <dbReference type="NCBI Taxonomy" id="3231482"/>
    <lineage>
        <taxon>Bacteria</taxon>
        <taxon>Bacillati</taxon>
        <taxon>Actinomycetota</taxon>
        <taxon>Actinomycetes</taxon>
        <taxon>Propionibacteriales</taxon>
        <taxon>Nocardioidaceae</taxon>
        <taxon>Nocardioides</taxon>
    </lineage>
</organism>
<gene>
    <name evidence="2" type="ORF">AB3X52_18245</name>
</gene>
<accession>A0ABV3T2Y9</accession>
<dbReference type="RefSeq" id="WP_367995527.1">
    <property type="nucleotide sequence ID" value="NZ_JBFPJR010000048.1"/>
</dbReference>
<protein>
    <submittedName>
        <fullName evidence="2">DUF4192 domain-containing protein</fullName>
    </submittedName>
</protein>
<evidence type="ECO:0000313" key="3">
    <source>
        <dbReference type="Proteomes" id="UP001556631"/>
    </source>
</evidence>
<dbReference type="InterPro" id="IPR025447">
    <property type="entry name" value="DUF4192"/>
</dbReference>